<keyword evidence="2" id="KW-1185">Reference proteome</keyword>
<accession>A0ABQ5KRK6</accession>
<gene>
    <name evidence="1" type="ORF">ADUPG1_007452</name>
</gene>
<feature type="non-terminal residue" evidence="1">
    <location>
        <position position="32"/>
    </location>
</feature>
<proteinExistence type="predicted"/>
<name>A0ABQ5KRK6_9EUKA</name>
<sequence>MKSTTLHCLNCNESFPSTNSHSICPVCGGVLD</sequence>
<organism evidence="1 2">
    <name type="scientific">Aduncisulcus paluster</name>
    <dbReference type="NCBI Taxonomy" id="2918883"/>
    <lineage>
        <taxon>Eukaryota</taxon>
        <taxon>Metamonada</taxon>
        <taxon>Carpediemonas-like organisms</taxon>
        <taxon>Aduncisulcus</taxon>
    </lineage>
</organism>
<reference evidence="1" key="1">
    <citation type="submission" date="2022-03" db="EMBL/GenBank/DDBJ databases">
        <title>Draft genome sequence of Aduncisulcus paluster, a free-living microaerophilic Fornicata.</title>
        <authorList>
            <person name="Yuyama I."/>
            <person name="Kume K."/>
            <person name="Tamura T."/>
            <person name="Inagaki Y."/>
            <person name="Hashimoto T."/>
        </authorList>
    </citation>
    <scope>NUCLEOTIDE SEQUENCE</scope>
    <source>
        <strain evidence="1">NY0171</strain>
    </source>
</reference>
<evidence type="ECO:0000313" key="1">
    <source>
        <dbReference type="EMBL" id="GKT33610.1"/>
    </source>
</evidence>
<protein>
    <submittedName>
        <fullName evidence="1">Uncharacterized protein</fullName>
    </submittedName>
</protein>
<comment type="caution">
    <text evidence="1">The sequence shown here is derived from an EMBL/GenBank/DDBJ whole genome shotgun (WGS) entry which is preliminary data.</text>
</comment>
<dbReference type="Proteomes" id="UP001057375">
    <property type="component" value="Unassembled WGS sequence"/>
</dbReference>
<dbReference type="EMBL" id="BQXS01010354">
    <property type="protein sequence ID" value="GKT33610.1"/>
    <property type="molecule type" value="Genomic_DNA"/>
</dbReference>
<evidence type="ECO:0000313" key="2">
    <source>
        <dbReference type="Proteomes" id="UP001057375"/>
    </source>
</evidence>